<feature type="region of interest" description="Disordered" evidence="1">
    <location>
        <begin position="1"/>
        <end position="64"/>
    </location>
</feature>
<comment type="caution">
    <text evidence="2">The sequence shown here is derived from an EMBL/GenBank/DDBJ whole genome shotgun (WGS) entry which is preliminary data.</text>
</comment>
<reference evidence="2" key="1">
    <citation type="journal article" date="2015" name="Nature">
        <title>Complex archaea that bridge the gap between prokaryotes and eukaryotes.</title>
        <authorList>
            <person name="Spang A."/>
            <person name="Saw J.H."/>
            <person name="Jorgensen S.L."/>
            <person name="Zaremba-Niedzwiedzka K."/>
            <person name="Martijn J."/>
            <person name="Lind A.E."/>
            <person name="van Eijk R."/>
            <person name="Schleper C."/>
            <person name="Guy L."/>
            <person name="Ettema T.J."/>
        </authorList>
    </citation>
    <scope>NUCLEOTIDE SEQUENCE</scope>
</reference>
<dbReference type="AlphaFoldDB" id="A0A0F9WM39"/>
<sequence length="64" mass="6917">MAGPGFPTKFDNGLPLRKVNNPRTPGRGKGPRGETINVEAHARAKFNKQRRAASGHTKRPAIGK</sequence>
<dbReference type="EMBL" id="LAZR01000244">
    <property type="protein sequence ID" value="KKN79668.1"/>
    <property type="molecule type" value="Genomic_DNA"/>
</dbReference>
<feature type="compositionally biased region" description="Basic residues" evidence="1">
    <location>
        <begin position="43"/>
        <end position="64"/>
    </location>
</feature>
<evidence type="ECO:0000313" key="2">
    <source>
        <dbReference type="EMBL" id="KKN79668.1"/>
    </source>
</evidence>
<evidence type="ECO:0000256" key="1">
    <source>
        <dbReference type="SAM" id="MobiDB-lite"/>
    </source>
</evidence>
<organism evidence="2">
    <name type="scientific">marine sediment metagenome</name>
    <dbReference type="NCBI Taxonomy" id="412755"/>
    <lineage>
        <taxon>unclassified sequences</taxon>
        <taxon>metagenomes</taxon>
        <taxon>ecological metagenomes</taxon>
    </lineage>
</organism>
<gene>
    <name evidence="2" type="ORF">LCGC14_0338720</name>
</gene>
<proteinExistence type="predicted"/>
<name>A0A0F9WM39_9ZZZZ</name>
<protein>
    <submittedName>
        <fullName evidence="2">Uncharacterized protein</fullName>
    </submittedName>
</protein>
<accession>A0A0F9WM39</accession>